<dbReference type="Pfam" id="PF10566">
    <property type="entry name" value="Glyco_hydro_97"/>
    <property type="match status" value="1"/>
</dbReference>
<evidence type="ECO:0000313" key="8">
    <source>
        <dbReference type="Proteomes" id="UP001419910"/>
    </source>
</evidence>
<dbReference type="InterPro" id="IPR013780">
    <property type="entry name" value="Glyco_hydro_b"/>
</dbReference>
<reference evidence="7 8" key="1">
    <citation type="submission" date="2024-05" db="EMBL/GenBank/DDBJ databases">
        <authorList>
            <person name="Liu Q."/>
            <person name="Xin Y.-H."/>
        </authorList>
    </citation>
    <scope>NUCLEOTIDE SEQUENCE [LARGE SCALE GENOMIC DNA]</scope>
    <source>
        <strain evidence="7 8">CGMCC 1.10181</strain>
    </source>
</reference>
<evidence type="ECO:0000256" key="3">
    <source>
        <dbReference type="SAM" id="SignalP"/>
    </source>
</evidence>
<dbReference type="Gene3D" id="2.70.98.10">
    <property type="match status" value="1"/>
</dbReference>
<dbReference type="Pfam" id="PF14509">
    <property type="entry name" value="GH97_C"/>
    <property type="match status" value="1"/>
</dbReference>
<keyword evidence="2" id="KW-0326">Glycosidase</keyword>
<feature type="domain" description="Glycosyl-hydrolase 97 C-terminal oligomerisation" evidence="6">
    <location>
        <begin position="571"/>
        <end position="663"/>
    </location>
</feature>
<protein>
    <submittedName>
        <fullName evidence="7">Glycoside hydrolase family 97 protein</fullName>
    </submittedName>
</protein>
<evidence type="ECO:0000259" key="6">
    <source>
        <dbReference type="Pfam" id="PF14509"/>
    </source>
</evidence>
<evidence type="ECO:0000259" key="4">
    <source>
        <dbReference type="Pfam" id="PF10566"/>
    </source>
</evidence>
<keyword evidence="1 7" id="KW-0378">Hydrolase</keyword>
<dbReference type="InterPro" id="IPR019563">
    <property type="entry name" value="GH97_catalytic"/>
</dbReference>
<feature type="domain" description="Glycosyl-hydrolase 97 catalytic" evidence="4">
    <location>
        <begin position="310"/>
        <end position="467"/>
    </location>
</feature>
<dbReference type="RefSeq" id="WP_343891829.1">
    <property type="nucleotide sequence ID" value="NZ_BAAAEH010000047.1"/>
</dbReference>
<dbReference type="InterPro" id="IPR017853">
    <property type="entry name" value="GH"/>
</dbReference>
<dbReference type="PANTHER" id="PTHR35803">
    <property type="entry name" value="GLUCAN 1,4-ALPHA-GLUCOSIDASE SUSB-RELATED"/>
    <property type="match status" value="1"/>
</dbReference>
<evidence type="ECO:0000256" key="2">
    <source>
        <dbReference type="ARBA" id="ARBA00023295"/>
    </source>
</evidence>
<evidence type="ECO:0000313" key="7">
    <source>
        <dbReference type="EMBL" id="MEN2789174.1"/>
    </source>
</evidence>
<evidence type="ECO:0000256" key="1">
    <source>
        <dbReference type="ARBA" id="ARBA00022801"/>
    </source>
</evidence>
<dbReference type="Gene3D" id="2.60.40.1180">
    <property type="entry name" value="Golgi alpha-mannosidase II"/>
    <property type="match status" value="1"/>
</dbReference>
<dbReference type="GO" id="GO:0016787">
    <property type="term" value="F:hydrolase activity"/>
    <property type="evidence" value="ECO:0007669"/>
    <property type="project" value="UniProtKB-KW"/>
</dbReference>
<keyword evidence="8" id="KW-1185">Reference proteome</keyword>
<dbReference type="EMBL" id="JBDIME010000003">
    <property type="protein sequence ID" value="MEN2789174.1"/>
    <property type="molecule type" value="Genomic_DNA"/>
</dbReference>
<dbReference type="InterPro" id="IPR013785">
    <property type="entry name" value="Aldolase_TIM"/>
</dbReference>
<keyword evidence="3" id="KW-0732">Signal</keyword>
<dbReference type="SUPFAM" id="SSF51445">
    <property type="entry name" value="(Trans)glycosidases"/>
    <property type="match status" value="1"/>
</dbReference>
<dbReference type="Pfam" id="PF14508">
    <property type="entry name" value="GH97_N"/>
    <property type="match status" value="1"/>
</dbReference>
<sequence>MKRATILLAASIAAGLIPGSAFAQAGPALASPDQRTRLELKTADGLGYTLTRDGQPVLAPSPIGLFTDHGALGAGALLVTASEKSSVDDSYAPLAGKASRVADRYNQLVLHLSRATDGARFDLVLRAYDDGIAFRFVVPAQKGFESLDVFWESTGFYFPRDYQCWGMNSGKYDNSHEGEFDPVRASAIRNFHLYDAPLVCKTGAGETTFAIAEADKRDYAGAYLSGRGDGGLGVNVSLTPRADNPPDAGTFKTAVRANLAGGPLVTPWRVVMLGDHPGDLIASSLIALLATPSAVADTSWIKPGKSAWDWWNGWAVDIPDAGVNTATYKAYVDFAQKMKLDYILIDEGWYKGSSEMPRPADVTVPVPAMDIPEIVHYAADRKVGVWVWLHWKQLERQLEPALALYEAWGIKGIKVDFMDRNDQEMVGFYHRLLSKAAAHHLMVDLHGAYPPDGLARTYTNFLTQEGVMGAEYNKWSTRVTATHNVTLPFTRMLLGPMDYTPGGFHALPPAAFAAQRRSVRPFVQTTRGQAIAMYVVYDSPLSMVADSPDSYVRKDGTLTEGADVLARMPTSWDETRVLMGDIGDYIVMARRKGSTWYIGAMTNETGRTLSVPLTFLRGDARFVASIHEDGADPDRLRSSERNVTARDRITLRLAGSGGAVVELTLPDQ</sequence>
<accession>A0ABU9Y063</accession>
<dbReference type="InterPro" id="IPR052720">
    <property type="entry name" value="Glycosyl_hydrolase_97"/>
</dbReference>
<feature type="chain" id="PRO_5046710097" evidence="3">
    <location>
        <begin position="24"/>
        <end position="668"/>
    </location>
</feature>
<feature type="domain" description="Glycosyl-hydrolase 97 N-terminal" evidence="5">
    <location>
        <begin position="29"/>
        <end position="292"/>
    </location>
</feature>
<feature type="signal peptide" evidence="3">
    <location>
        <begin position="1"/>
        <end position="23"/>
    </location>
</feature>
<dbReference type="InterPro" id="IPR014718">
    <property type="entry name" value="GH-type_carb-bd"/>
</dbReference>
<organism evidence="7 8">
    <name type="scientific">Sphingomonas oligophenolica</name>
    <dbReference type="NCBI Taxonomy" id="301154"/>
    <lineage>
        <taxon>Bacteria</taxon>
        <taxon>Pseudomonadati</taxon>
        <taxon>Pseudomonadota</taxon>
        <taxon>Alphaproteobacteria</taxon>
        <taxon>Sphingomonadales</taxon>
        <taxon>Sphingomonadaceae</taxon>
        <taxon>Sphingomonas</taxon>
    </lineage>
</organism>
<name>A0ABU9Y063_9SPHN</name>
<comment type="caution">
    <text evidence="7">The sequence shown here is derived from an EMBL/GenBank/DDBJ whole genome shotgun (WGS) entry which is preliminary data.</text>
</comment>
<dbReference type="InterPro" id="IPR029483">
    <property type="entry name" value="GH97_C"/>
</dbReference>
<dbReference type="PANTHER" id="PTHR35803:SF2">
    <property type="entry name" value="RETAINING ALPHA-GALACTOSIDASE"/>
    <property type="match status" value="1"/>
</dbReference>
<gene>
    <name evidence="7" type="ORF">ABC974_06020</name>
</gene>
<dbReference type="Gene3D" id="3.20.20.70">
    <property type="entry name" value="Aldolase class I"/>
    <property type="match status" value="1"/>
</dbReference>
<evidence type="ECO:0000259" key="5">
    <source>
        <dbReference type="Pfam" id="PF14508"/>
    </source>
</evidence>
<dbReference type="InterPro" id="IPR029486">
    <property type="entry name" value="GH97_N"/>
</dbReference>
<dbReference type="Proteomes" id="UP001419910">
    <property type="component" value="Unassembled WGS sequence"/>
</dbReference>
<proteinExistence type="predicted"/>